<dbReference type="AlphaFoldDB" id="A0A4R4YNQ3"/>
<comment type="caution">
    <text evidence="2">The sequence shown here is derived from an EMBL/GenBank/DDBJ whole genome shotgun (WGS) entry which is preliminary data.</text>
</comment>
<dbReference type="InterPro" id="IPR011990">
    <property type="entry name" value="TPR-like_helical_dom_sf"/>
</dbReference>
<accession>A0A4R4YNQ3</accession>
<dbReference type="Gene3D" id="1.25.40.10">
    <property type="entry name" value="Tetratricopeptide repeat domain"/>
    <property type="match status" value="1"/>
</dbReference>
<evidence type="ECO:0000313" key="2">
    <source>
        <dbReference type="EMBL" id="TDD46691.1"/>
    </source>
</evidence>
<evidence type="ECO:0000256" key="1">
    <source>
        <dbReference type="SAM" id="Phobius"/>
    </source>
</evidence>
<dbReference type="Proteomes" id="UP000295124">
    <property type="component" value="Unassembled WGS sequence"/>
</dbReference>
<proteinExistence type="predicted"/>
<reference evidence="2 3" key="1">
    <citation type="submission" date="2019-03" db="EMBL/GenBank/DDBJ databases">
        <title>Draft genome sequences of novel Actinobacteria.</title>
        <authorList>
            <person name="Sahin N."/>
            <person name="Ay H."/>
            <person name="Saygin H."/>
        </authorList>
    </citation>
    <scope>NUCLEOTIDE SEQUENCE [LARGE SCALE GENOMIC DNA]</scope>
    <source>
        <strain evidence="2 3">JCM 13523</strain>
    </source>
</reference>
<dbReference type="EMBL" id="SMKX01000167">
    <property type="protein sequence ID" value="TDD46691.1"/>
    <property type="molecule type" value="Genomic_DNA"/>
</dbReference>
<evidence type="ECO:0000313" key="3">
    <source>
        <dbReference type="Proteomes" id="UP000295124"/>
    </source>
</evidence>
<organism evidence="2 3">
    <name type="scientific">Kribbella antibiotica</name>
    <dbReference type="NCBI Taxonomy" id="190195"/>
    <lineage>
        <taxon>Bacteria</taxon>
        <taxon>Bacillati</taxon>
        <taxon>Actinomycetota</taxon>
        <taxon>Actinomycetes</taxon>
        <taxon>Propionibacteriales</taxon>
        <taxon>Kribbellaceae</taxon>
        <taxon>Kribbella</taxon>
    </lineage>
</organism>
<dbReference type="SUPFAM" id="SSF81901">
    <property type="entry name" value="HCP-like"/>
    <property type="match status" value="1"/>
</dbReference>
<keyword evidence="1" id="KW-0812">Transmembrane</keyword>
<keyword evidence="1" id="KW-1133">Transmembrane helix</keyword>
<dbReference type="RefSeq" id="WP_132175747.1">
    <property type="nucleotide sequence ID" value="NZ_SMKX01000167.1"/>
</dbReference>
<sequence>MAIFLLLVAAGVSITGLISDNDGLLKVGWVIWAFGLLGLLLRKLRGKRKFRTVEEAQTAADAGNTHALRSLASVAKLNGDLVECERLLLLAVDKGDVEAMWDMGRLYDLRDGDLVAAEPWFRMAAEHGHFFAKRLFRSGHALNMDGTTPL</sequence>
<keyword evidence="3" id="KW-1185">Reference proteome</keyword>
<name>A0A4R4YNQ3_9ACTN</name>
<dbReference type="OrthoDB" id="4350430at2"/>
<feature type="transmembrane region" description="Helical" evidence="1">
    <location>
        <begin position="24"/>
        <end position="41"/>
    </location>
</feature>
<gene>
    <name evidence="2" type="ORF">E1263_36020</name>
</gene>
<keyword evidence="1" id="KW-0472">Membrane</keyword>
<protein>
    <submittedName>
        <fullName evidence="2">Sel1 repeat family protein</fullName>
    </submittedName>
</protein>